<accession>A0ABD0KRB4</accession>
<feature type="region of interest" description="Disordered" evidence="1">
    <location>
        <begin position="1"/>
        <end position="24"/>
    </location>
</feature>
<name>A0ABD0KRB4_9CAEN</name>
<evidence type="ECO:0000313" key="2">
    <source>
        <dbReference type="EMBL" id="KAK7489836.1"/>
    </source>
</evidence>
<evidence type="ECO:0000313" key="3">
    <source>
        <dbReference type="Proteomes" id="UP001519460"/>
    </source>
</evidence>
<evidence type="ECO:0000256" key="1">
    <source>
        <dbReference type="SAM" id="MobiDB-lite"/>
    </source>
</evidence>
<proteinExistence type="predicted"/>
<feature type="compositionally biased region" description="Basic and acidic residues" evidence="1">
    <location>
        <begin position="1"/>
        <end position="19"/>
    </location>
</feature>
<dbReference type="Proteomes" id="UP001519460">
    <property type="component" value="Unassembled WGS sequence"/>
</dbReference>
<sequence length="108" mass="11984">MCLSHRQLDSRQTNDDTKTKTKPCSWSGKQSCNTGLPQCRRQWIDTLLASCPTTQATMAASRLGKTCKSLSLLGNTAIPTRPLLSGHQMPLNLLAPLRPKIADRHNWI</sequence>
<dbReference type="AlphaFoldDB" id="A0ABD0KRB4"/>
<organism evidence="2 3">
    <name type="scientific">Batillaria attramentaria</name>
    <dbReference type="NCBI Taxonomy" id="370345"/>
    <lineage>
        <taxon>Eukaryota</taxon>
        <taxon>Metazoa</taxon>
        <taxon>Spiralia</taxon>
        <taxon>Lophotrochozoa</taxon>
        <taxon>Mollusca</taxon>
        <taxon>Gastropoda</taxon>
        <taxon>Caenogastropoda</taxon>
        <taxon>Sorbeoconcha</taxon>
        <taxon>Cerithioidea</taxon>
        <taxon>Batillariidae</taxon>
        <taxon>Batillaria</taxon>
    </lineage>
</organism>
<reference evidence="2 3" key="1">
    <citation type="journal article" date="2023" name="Sci. Data">
        <title>Genome assembly of the Korean intertidal mud-creeper Batillaria attramentaria.</title>
        <authorList>
            <person name="Patra A.K."/>
            <person name="Ho P.T."/>
            <person name="Jun S."/>
            <person name="Lee S.J."/>
            <person name="Kim Y."/>
            <person name="Won Y.J."/>
        </authorList>
    </citation>
    <scope>NUCLEOTIDE SEQUENCE [LARGE SCALE GENOMIC DNA]</scope>
    <source>
        <strain evidence="2">Wonlab-2016</strain>
    </source>
</reference>
<gene>
    <name evidence="2" type="ORF">BaRGS_00018858</name>
</gene>
<dbReference type="EMBL" id="JACVVK020000133">
    <property type="protein sequence ID" value="KAK7489836.1"/>
    <property type="molecule type" value="Genomic_DNA"/>
</dbReference>
<protein>
    <submittedName>
        <fullName evidence="2">Uncharacterized protein</fullName>
    </submittedName>
</protein>
<comment type="caution">
    <text evidence="2">The sequence shown here is derived from an EMBL/GenBank/DDBJ whole genome shotgun (WGS) entry which is preliminary data.</text>
</comment>
<keyword evidence="3" id="KW-1185">Reference proteome</keyword>